<accession>A0ABY7YBX1</accession>
<proteinExistence type="predicted"/>
<dbReference type="RefSeq" id="WP_274396628.1">
    <property type="nucleotide sequence ID" value="NZ_CP082213.1"/>
</dbReference>
<evidence type="ECO:0000313" key="2">
    <source>
        <dbReference type="Proteomes" id="UP001214201"/>
    </source>
</evidence>
<gene>
    <name evidence="1" type="ORF">K6978_18735</name>
</gene>
<keyword evidence="2" id="KW-1185">Reference proteome</keyword>
<sequence length="188" mass="21725">MAIQKVQFKESKYQAFVEYSFREYFNKHTRFEIEHYQGVSENKRGYDLEVRSLIPLFLQLKVCDFTPSFSSSALIADRRALGFTDNPGHYQFGLHPDKKSSLYKQHNLLNALHHGGAYARYVAPLFYTSKALEHYSYSKPPPKWGIYGSALTDAGLGQIFDWRDYEKFEHGGFAREVQQSYNVAGQVS</sequence>
<reference evidence="1 2" key="1">
    <citation type="submission" date="2021-08" db="EMBL/GenBank/DDBJ databases">
        <title>Genome sequences of Xanthomonas cucurbitae isolates from 5 Midwestern US states.</title>
        <authorList>
            <person name="Hind S.R."/>
        </authorList>
    </citation>
    <scope>NUCLEOTIDE SEQUENCE [LARGE SCALE GENOMIC DNA]</scope>
    <source>
        <strain evidence="1 2">OH_261</strain>
    </source>
</reference>
<dbReference type="EMBL" id="CP082214">
    <property type="protein sequence ID" value="WDM71351.1"/>
    <property type="molecule type" value="Genomic_DNA"/>
</dbReference>
<organism evidence="1 2">
    <name type="scientific">Xanthomonas cucurbitae</name>
    <dbReference type="NCBI Taxonomy" id="56453"/>
    <lineage>
        <taxon>Bacteria</taxon>
        <taxon>Pseudomonadati</taxon>
        <taxon>Pseudomonadota</taxon>
        <taxon>Gammaproteobacteria</taxon>
        <taxon>Lysobacterales</taxon>
        <taxon>Lysobacteraceae</taxon>
        <taxon>Xanthomonas</taxon>
    </lineage>
</organism>
<protein>
    <submittedName>
        <fullName evidence="1">Uncharacterized protein</fullName>
    </submittedName>
</protein>
<evidence type="ECO:0000313" key="1">
    <source>
        <dbReference type="EMBL" id="WDM71351.1"/>
    </source>
</evidence>
<name>A0ABY7YBX1_9XANT</name>
<dbReference type="Proteomes" id="UP001214201">
    <property type="component" value="Chromosome"/>
</dbReference>